<reference evidence="2" key="2">
    <citation type="journal article" date="2023" name="Biology">
        <title>Prokaryotic Life Associated with Coal-Fire Gas Vents Revealed by Metagenomics.</title>
        <authorList>
            <person name="Kadnikov V.V."/>
            <person name="Mardanov A.V."/>
            <person name="Beletsky A.V."/>
            <person name="Karnachuk O.V."/>
            <person name="Ravin N.V."/>
        </authorList>
    </citation>
    <scope>NUCLEOTIDE SEQUENCE</scope>
    <source>
        <strain evidence="2">Bu02</strain>
    </source>
</reference>
<organism evidence="2">
    <name type="scientific">Candidatus Fermentithermobacillus carboniphilus</name>
    <dbReference type="NCBI Taxonomy" id="3085328"/>
    <lineage>
        <taxon>Bacteria</taxon>
        <taxon>Bacillati</taxon>
        <taxon>Bacillota</taxon>
        <taxon>Candidatus Fermentithermobacillia</taxon>
        <taxon>Candidatus Fermentithermobacillales</taxon>
        <taxon>Candidatus Fermentithermobacillaceae</taxon>
        <taxon>Candidatus Fermentithermobacillus</taxon>
    </lineage>
</organism>
<dbReference type="EMBL" id="CP062796">
    <property type="protein sequence ID" value="QUL98534.1"/>
    <property type="molecule type" value="Genomic_DNA"/>
</dbReference>
<proteinExistence type="predicted"/>
<dbReference type="Gene3D" id="1.10.10.10">
    <property type="entry name" value="Winged helix-like DNA-binding domain superfamily/Winged helix DNA-binding domain"/>
    <property type="match status" value="1"/>
</dbReference>
<feature type="domain" description="Insertion element IS150 protein InsJ-like helix-turn-helix" evidence="1">
    <location>
        <begin position="17"/>
        <end position="64"/>
    </location>
</feature>
<dbReference type="Pfam" id="PF13518">
    <property type="entry name" value="HTH_28"/>
    <property type="match status" value="1"/>
</dbReference>
<gene>
    <name evidence="2" type="ORF">IMF26_00020</name>
</gene>
<dbReference type="KEGG" id="fcz:IMF26_00020"/>
<evidence type="ECO:0000313" key="2">
    <source>
        <dbReference type="EMBL" id="QUL98534.1"/>
    </source>
</evidence>
<evidence type="ECO:0000259" key="1">
    <source>
        <dbReference type="Pfam" id="PF13518"/>
    </source>
</evidence>
<sequence length="104" mass="12042">MRCRNKESSNGRHTAKEKKEIVLRLLRGEPIDEVARELNLPVHVLAQWRDDFIEAGTEGLKSRPVSLAEKRLKAAQAKIGELGMQVEILQEYLKKRGFGHRRRR</sequence>
<dbReference type="SUPFAM" id="SSF48295">
    <property type="entry name" value="TrpR-like"/>
    <property type="match status" value="1"/>
</dbReference>
<dbReference type="InterPro" id="IPR055247">
    <property type="entry name" value="InsJ-like_HTH"/>
</dbReference>
<dbReference type="InterPro" id="IPR010921">
    <property type="entry name" value="Trp_repressor/repl_initiator"/>
</dbReference>
<protein>
    <submittedName>
        <fullName evidence="2">Helix-turn-helix domain-containing protein</fullName>
    </submittedName>
</protein>
<dbReference type="AlphaFoldDB" id="A0AAT9LCS4"/>
<reference evidence="2" key="1">
    <citation type="submission" date="2020-10" db="EMBL/GenBank/DDBJ databases">
        <authorList>
            <person name="Kadnikov V."/>
            <person name="Beletsky A.V."/>
            <person name="Mardanov A.V."/>
            <person name="Karnachuk O.V."/>
            <person name="Ravin N.V."/>
        </authorList>
    </citation>
    <scope>NUCLEOTIDE SEQUENCE</scope>
    <source>
        <strain evidence="2">Bu02</strain>
    </source>
</reference>
<accession>A0AAT9LCS4</accession>
<dbReference type="GO" id="GO:0043565">
    <property type="term" value="F:sequence-specific DNA binding"/>
    <property type="evidence" value="ECO:0007669"/>
    <property type="project" value="InterPro"/>
</dbReference>
<dbReference type="InterPro" id="IPR036388">
    <property type="entry name" value="WH-like_DNA-bd_sf"/>
</dbReference>
<name>A0AAT9LCS4_9FIRM</name>